<evidence type="ECO:0000256" key="1">
    <source>
        <dbReference type="ARBA" id="ARBA00010364"/>
    </source>
</evidence>
<dbReference type="AlphaFoldDB" id="A0AA39GBP2"/>
<reference evidence="2" key="1">
    <citation type="submission" date="2022-10" db="EMBL/GenBank/DDBJ databases">
        <title>Determination and structural analysis of whole genome sequence of Sarocladium strictum F4-1.</title>
        <authorList>
            <person name="Hu L."/>
            <person name="Jiang Y."/>
        </authorList>
    </citation>
    <scope>NUCLEOTIDE SEQUENCE</scope>
    <source>
        <strain evidence="2">F4-1</strain>
    </source>
</reference>
<dbReference type="HAMAP" id="MF_00634">
    <property type="entry name" value="UPF0235"/>
    <property type="match status" value="1"/>
</dbReference>
<dbReference type="InterPro" id="IPR036591">
    <property type="entry name" value="YggU-like_sf"/>
</dbReference>
<dbReference type="GO" id="GO:0005737">
    <property type="term" value="C:cytoplasm"/>
    <property type="evidence" value="ECO:0007669"/>
    <property type="project" value="TreeGrafter"/>
</dbReference>
<accession>A0AA39GBP2</accession>
<name>A0AA39GBP2_SARSR</name>
<evidence type="ECO:0000313" key="3">
    <source>
        <dbReference type="Proteomes" id="UP001175261"/>
    </source>
</evidence>
<dbReference type="PANTHER" id="PTHR13420">
    <property type="entry name" value="UPF0235 PROTEIN C15ORF40"/>
    <property type="match status" value="1"/>
</dbReference>
<organism evidence="2 3">
    <name type="scientific">Sarocladium strictum</name>
    <name type="common">Black bundle disease fungus</name>
    <name type="synonym">Acremonium strictum</name>
    <dbReference type="NCBI Taxonomy" id="5046"/>
    <lineage>
        <taxon>Eukaryota</taxon>
        <taxon>Fungi</taxon>
        <taxon>Dikarya</taxon>
        <taxon>Ascomycota</taxon>
        <taxon>Pezizomycotina</taxon>
        <taxon>Sordariomycetes</taxon>
        <taxon>Hypocreomycetidae</taxon>
        <taxon>Hypocreales</taxon>
        <taxon>Sarocladiaceae</taxon>
        <taxon>Sarocladium</taxon>
    </lineage>
</organism>
<dbReference type="PANTHER" id="PTHR13420:SF7">
    <property type="entry name" value="UPF0235 PROTEIN C15ORF40"/>
    <property type="match status" value="1"/>
</dbReference>
<comment type="caution">
    <text evidence="2">The sequence shown here is derived from an EMBL/GenBank/DDBJ whole genome shotgun (WGS) entry which is preliminary data.</text>
</comment>
<comment type="similarity">
    <text evidence="1">Belongs to the UPF0235 family.</text>
</comment>
<gene>
    <name evidence="2" type="ORF">NLU13_8439</name>
</gene>
<dbReference type="SUPFAM" id="SSF69786">
    <property type="entry name" value="YggU-like"/>
    <property type="match status" value="1"/>
</dbReference>
<dbReference type="SMART" id="SM01152">
    <property type="entry name" value="DUF167"/>
    <property type="match status" value="1"/>
</dbReference>
<proteinExistence type="inferred from homology"/>
<dbReference type="Gene3D" id="3.30.1200.10">
    <property type="entry name" value="YggU-like"/>
    <property type="match status" value="1"/>
</dbReference>
<dbReference type="EMBL" id="JAPDFR010000008">
    <property type="protein sequence ID" value="KAK0384352.1"/>
    <property type="molecule type" value="Genomic_DNA"/>
</dbReference>
<protein>
    <submittedName>
        <fullName evidence="2">Uncharacterized protein</fullName>
    </submittedName>
</protein>
<dbReference type="InterPro" id="IPR003746">
    <property type="entry name" value="DUF167"/>
</dbReference>
<dbReference type="NCBIfam" id="TIGR00251">
    <property type="entry name" value="DUF167 family protein"/>
    <property type="match status" value="1"/>
</dbReference>
<keyword evidence="3" id="KW-1185">Reference proteome</keyword>
<evidence type="ECO:0000313" key="2">
    <source>
        <dbReference type="EMBL" id="KAK0384352.1"/>
    </source>
</evidence>
<dbReference type="Pfam" id="PF02594">
    <property type="entry name" value="DUF167"/>
    <property type="match status" value="1"/>
</dbReference>
<sequence>MATPRAAVRFVAGSRKSPSGTLQLRLHVKPGASKVREGITAVTDTAIELCVAAQPRDGEANKAVLEILSDVLDVPKSRLELAQGLRSKDKTALLHDIKPEDAESYEQTVLSLLSKAAE</sequence>
<dbReference type="Proteomes" id="UP001175261">
    <property type="component" value="Unassembled WGS sequence"/>
</dbReference>